<dbReference type="Proteomes" id="UP000053244">
    <property type="component" value="Unassembled WGS sequence"/>
</dbReference>
<protein>
    <submittedName>
        <fullName evidence="1">Uncharacterized protein</fullName>
    </submittedName>
</protein>
<evidence type="ECO:0000313" key="2">
    <source>
        <dbReference type="Proteomes" id="UP000053244"/>
    </source>
</evidence>
<name>A0A101JHT8_9ACTN</name>
<keyword evidence="2" id="KW-1185">Reference proteome</keyword>
<sequence>MTPKNHVVRSRPRRELAVTVRRNVRATLMSVACPIIAPATAKPAGPVRWKQFLMTALVIWCLQTAVSTALRPLVGDWPAMLRSGVTIIPVVALMT</sequence>
<dbReference type="EMBL" id="LLZH01000305">
    <property type="protein sequence ID" value="KUL26706.1"/>
    <property type="molecule type" value="Genomic_DNA"/>
</dbReference>
<evidence type="ECO:0000313" key="1">
    <source>
        <dbReference type="EMBL" id="KUL26706.1"/>
    </source>
</evidence>
<gene>
    <name evidence="1" type="ORF">ADL15_37485</name>
</gene>
<dbReference type="AlphaFoldDB" id="A0A101JHT8"/>
<proteinExistence type="predicted"/>
<organism evidence="1 2">
    <name type="scientific">Actinoplanes awajinensis subsp. mycoplanecinus</name>
    <dbReference type="NCBI Taxonomy" id="135947"/>
    <lineage>
        <taxon>Bacteria</taxon>
        <taxon>Bacillati</taxon>
        <taxon>Actinomycetota</taxon>
        <taxon>Actinomycetes</taxon>
        <taxon>Micromonosporales</taxon>
        <taxon>Micromonosporaceae</taxon>
        <taxon>Actinoplanes</taxon>
    </lineage>
</organism>
<accession>A0A101JHT8</accession>
<reference evidence="1 2" key="1">
    <citation type="submission" date="2015-10" db="EMBL/GenBank/DDBJ databases">
        <authorList>
            <person name="Gilbert D.G."/>
        </authorList>
    </citation>
    <scope>NUCLEOTIDE SEQUENCE [LARGE SCALE GENOMIC DNA]</scope>
    <source>
        <strain evidence="1 2">NRRL B-16712</strain>
    </source>
</reference>
<comment type="caution">
    <text evidence="1">The sequence shown here is derived from an EMBL/GenBank/DDBJ whole genome shotgun (WGS) entry which is preliminary data.</text>
</comment>